<dbReference type="InterPro" id="IPR003439">
    <property type="entry name" value="ABC_transporter-like_ATP-bd"/>
</dbReference>
<evidence type="ECO:0000259" key="11">
    <source>
        <dbReference type="PROSITE" id="PS50990"/>
    </source>
</evidence>
<evidence type="ECO:0000313" key="13">
    <source>
        <dbReference type="Proteomes" id="UP000002275"/>
    </source>
</evidence>
<keyword evidence="4" id="KW-0378">Hydrolase</keyword>
<dbReference type="GO" id="GO:0015421">
    <property type="term" value="F:ABC-type oligopeptide transporter activity"/>
    <property type="evidence" value="ECO:0007669"/>
    <property type="project" value="TreeGrafter"/>
</dbReference>
<dbReference type="InterPro" id="IPR017871">
    <property type="entry name" value="ABC_transporter-like_CS"/>
</dbReference>
<dbReference type="PANTHER" id="PTHR43394">
    <property type="entry name" value="ATP-DEPENDENT PERMEASE MDL1, MITOCHONDRIAL"/>
    <property type="match status" value="1"/>
</dbReference>
<dbReference type="Pfam" id="PF00005">
    <property type="entry name" value="ABC_tran"/>
    <property type="match status" value="1"/>
</dbReference>
<dbReference type="SUPFAM" id="SSF52540">
    <property type="entry name" value="P-loop containing nucleoside triphosphate hydrolases"/>
    <property type="match status" value="1"/>
</dbReference>
<reference evidence="13" key="1">
    <citation type="submission" date="2002-12" db="EMBL/GenBank/DDBJ databases">
        <title>Complete genome sequence of Vibrio vulnificus CMCP6.</title>
        <authorList>
            <person name="Rhee J.H."/>
            <person name="Kim S.Y."/>
            <person name="Chung S.S."/>
            <person name="Kim J.J."/>
            <person name="Moon Y.H."/>
            <person name="Jeong H."/>
            <person name="Choy H.E."/>
        </authorList>
    </citation>
    <scope>NUCLEOTIDE SEQUENCE [LARGE SCALE GENOMIC DNA]</scope>
    <source>
        <strain evidence="13">CMCP6</strain>
    </source>
</reference>
<dbReference type="RefSeq" id="WP_011082367.1">
    <property type="nucleotide sequence ID" value="NC_004460.2"/>
</dbReference>
<proteinExistence type="predicted"/>
<feature type="domain" description="Peptidase C39" evidence="11">
    <location>
        <begin position="4"/>
        <end position="124"/>
    </location>
</feature>
<evidence type="ECO:0000256" key="8">
    <source>
        <dbReference type="SAM" id="Phobius"/>
    </source>
</evidence>
<dbReference type="SUPFAM" id="SSF90123">
    <property type="entry name" value="ABC transporter transmembrane region"/>
    <property type="match status" value="1"/>
</dbReference>
<evidence type="ECO:0000256" key="3">
    <source>
        <dbReference type="ARBA" id="ARBA00022741"/>
    </source>
</evidence>
<dbReference type="KEGG" id="vvu:VV2_1515"/>
<dbReference type="PROSITE" id="PS50929">
    <property type="entry name" value="ABC_TM1F"/>
    <property type="match status" value="1"/>
</dbReference>
<keyword evidence="7 8" id="KW-0472">Membrane</keyword>
<name>A0A3Q0L0N3_VIBVU</name>
<dbReference type="AlphaFoldDB" id="A0A3Q0L0N3"/>
<dbReference type="CDD" id="cd18587">
    <property type="entry name" value="ABC_6TM_LapB_like"/>
    <property type="match status" value="1"/>
</dbReference>
<protein>
    <submittedName>
        <fullName evidence="12">Toxin secretion ATP-binding protein</fullName>
    </submittedName>
</protein>
<feature type="transmembrane region" description="Helical" evidence="8">
    <location>
        <begin position="266"/>
        <end position="288"/>
    </location>
</feature>
<organism evidence="12 13">
    <name type="scientific">Vibrio vulnificus (strain CMCP6)</name>
    <dbReference type="NCBI Taxonomy" id="216895"/>
    <lineage>
        <taxon>Bacteria</taxon>
        <taxon>Pseudomonadati</taxon>
        <taxon>Pseudomonadota</taxon>
        <taxon>Gammaproteobacteria</taxon>
        <taxon>Vibrionales</taxon>
        <taxon>Vibrionaceae</taxon>
        <taxon>Vibrio</taxon>
    </lineage>
</organism>
<evidence type="ECO:0000313" key="12">
    <source>
        <dbReference type="EMBL" id="AAO08379.1"/>
    </source>
</evidence>
<comment type="subcellular location">
    <subcellularLocation>
        <location evidence="1">Cell membrane</location>
        <topology evidence="1">Multi-pass membrane protein</topology>
    </subcellularLocation>
</comment>
<dbReference type="Gene3D" id="3.90.70.10">
    <property type="entry name" value="Cysteine proteinases"/>
    <property type="match status" value="1"/>
</dbReference>
<dbReference type="InterPro" id="IPR011527">
    <property type="entry name" value="ABC1_TM_dom"/>
</dbReference>
<dbReference type="PANTHER" id="PTHR43394:SF1">
    <property type="entry name" value="ATP-BINDING CASSETTE SUB-FAMILY B MEMBER 10, MITOCHONDRIAL"/>
    <property type="match status" value="1"/>
</dbReference>
<evidence type="ECO:0000256" key="7">
    <source>
        <dbReference type="ARBA" id="ARBA00023136"/>
    </source>
</evidence>
<dbReference type="GO" id="GO:0006508">
    <property type="term" value="P:proteolysis"/>
    <property type="evidence" value="ECO:0007669"/>
    <property type="project" value="InterPro"/>
</dbReference>
<evidence type="ECO:0000256" key="1">
    <source>
        <dbReference type="ARBA" id="ARBA00004651"/>
    </source>
</evidence>
<dbReference type="PROSITE" id="PS50990">
    <property type="entry name" value="PEPTIDASE_C39"/>
    <property type="match status" value="1"/>
</dbReference>
<reference evidence="12 13" key="2">
    <citation type="journal article" date="2003" name="Infect. Immun.">
        <title>Characterization and pathogenic significance of Vibrio vulnificus antigens preferentially expressed in septicemic patients.</title>
        <authorList>
            <person name="Kim Y.R."/>
            <person name="Lee S.E."/>
            <person name="Kim C.M."/>
            <person name="Kim S.Y."/>
            <person name="Shin E.K."/>
            <person name="Shin D.H."/>
            <person name="Chung S.S."/>
            <person name="Choy H.E."/>
            <person name="Progulske-Fox A."/>
            <person name="Hillman J.D."/>
            <person name="Handfield M."/>
            <person name="Rhee J.H."/>
        </authorList>
    </citation>
    <scope>NUCLEOTIDE SEQUENCE [LARGE SCALE GENOMIC DNA]</scope>
    <source>
        <strain evidence="12 13">CMCP6</strain>
    </source>
</reference>
<evidence type="ECO:0000256" key="6">
    <source>
        <dbReference type="ARBA" id="ARBA00022989"/>
    </source>
</evidence>
<dbReference type="GO" id="GO:0008233">
    <property type="term" value="F:peptidase activity"/>
    <property type="evidence" value="ECO:0007669"/>
    <property type="project" value="InterPro"/>
</dbReference>
<dbReference type="Gene3D" id="1.20.1560.10">
    <property type="entry name" value="ABC transporter type 1, transmembrane domain"/>
    <property type="match status" value="1"/>
</dbReference>
<feature type="transmembrane region" description="Helical" evidence="8">
    <location>
        <begin position="160"/>
        <end position="178"/>
    </location>
</feature>
<gene>
    <name evidence="12" type="ordered locus">VV2_1515</name>
</gene>
<dbReference type="SMART" id="SM00382">
    <property type="entry name" value="AAA"/>
    <property type="match status" value="1"/>
</dbReference>
<dbReference type="CDD" id="cd03245">
    <property type="entry name" value="ABCC_bacteriocin_exporters"/>
    <property type="match status" value="1"/>
</dbReference>
<dbReference type="Gene3D" id="3.40.50.300">
    <property type="entry name" value="P-loop containing nucleotide triphosphate hydrolases"/>
    <property type="match status" value="1"/>
</dbReference>
<keyword evidence="2 8" id="KW-0812">Transmembrane</keyword>
<dbReference type="NCBIfam" id="TIGR03375">
    <property type="entry name" value="type_I_sec_LssB"/>
    <property type="match status" value="1"/>
</dbReference>
<dbReference type="CDD" id="cd02421">
    <property type="entry name" value="Peptidase_C39_likeD"/>
    <property type="match status" value="1"/>
</dbReference>
<dbReference type="PROSITE" id="PS00211">
    <property type="entry name" value="ABC_TRANSPORTER_1"/>
    <property type="match status" value="1"/>
</dbReference>
<keyword evidence="3" id="KW-0547">Nucleotide-binding</keyword>
<dbReference type="InterPro" id="IPR017750">
    <property type="entry name" value="ATPase_T1SS"/>
</dbReference>
<dbReference type="GO" id="GO:0005524">
    <property type="term" value="F:ATP binding"/>
    <property type="evidence" value="ECO:0007669"/>
    <property type="project" value="UniProtKB-KW"/>
</dbReference>
<keyword evidence="6 8" id="KW-1133">Transmembrane helix</keyword>
<accession>A0A3Q0L0N3</accession>
<feature type="transmembrane region" description="Helical" evidence="8">
    <location>
        <begin position="190"/>
        <end position="211"/>
    </location>
</feature>
<dbReference type="EMBL" id="AE016796">
    <property type="protein sequence ID" value="AAO08379.1"/>
    <property type="molecule type" value="Genomic_DNA"/>
</dbReference>
<dbReference type="InterPro" id="IPR039421">
    <property type="entry name" value="Type_1_exporter"/>
</dbReference>
<evidence type="ECO:0000259" key="10">
    <source>
        <dbReference type="PROSITE" id="PS50929"/>
    </source>
</evidence>
<evidence type="ECO:0000256" key="2">
    <source>
        <dbReference type="ARBA" id="ARBA00022692"/>
    </source>
</evidence>
<keyword evidence="5 12" id="KW-0067">ATP-binding</keyword>
<dbReference type="GO" id="GO:0005886">
    <property type="term" value="C:plasma membrane"/>
    <property type="evidence" value="ECO:0007669"/>
    <property type="project" value="UniProtKB-SubCell"/>
</dbReference>
<dbReference type="InterPro" id="IPR036640">
    <property type="entry name" value="ABC1_TM_sf"/>
</dbReference>
<evidence type="ECO:0000259" key="9">
    <source>
        <dbReference type="PROSITE" id="PS50893"/>
    </source>
</evidence>
<feature type="transmembrane region" description="Helical" evidence="8">
    <location>
        <begin position="294"/>
        <end position="313"/>
    </location>
</feature>
<feature type="domain" description="ABC transporter" evidence="9">
    <location>
        <begin position="471"/>
        <end position="706"/>
    </location>
</feature>
<evidence type="ECO:0000256" key="5">
    <source>
        <dbReference type="ARBA" id="ARBA00022840"/>
    </source>
</evidence>
<dbReference type="InterPro" id="IPR005074">
    <property type="entry name" value="Peptidase_C39"/>
</dbReference>
<dbReference type="GO" id="GO:0016887">
    <property type="term" value="F:ATP hydrolysis activity"/>
    <property type="evidence" value="ECO:0007669"/>
    <property type="project" value="InterPro"/>
</dbReference>
<dbReference type="Proteomes" id="UP000002275">
    <property type="component" value="Chromosome II"/>
</dbReference>
<sequence length="717" mass="79536">MNTIVEERQDHWLTAILWACQHFGIRCHALKVVNGLPLENGQLSEALFQRAAEQAQLEVGLTSLSLLEQATFPCLAVEKQGSPLLILGREGEHYRCLSPHQANSDVTLSLDELKTQVKEGIWQLSTQVAADGRVESLIEEKPVHWFRQVLMEVRPWYRDLLLASFVINLLAMVVPLFTMNVYDRVVPNQAFHTLWVLSVGVIIVVVFDWVLREARSSVTDMAGRYVENKLSAQLFQKVLGMRLEQRPQSVGAFARQLQDFDSVKDFLTSVSLVTLVDLPFTLFFLLLIGWLGGAMMLIPLAVMAALLLLSFVMKGRLAQTFTESARLSTQRQAHVYDSLSALTDIKQNNAEGMTQKRWEQTVSALSEWQTRSRFYSNIVSHSIMSSQQVVTIALIIFGVYQIAEGLLSMGGLIAIVMLSGRAASSINQLSMLMLRYQQTQTAMEGLNQIMATPQESTSHQVMDRGEFHGNVALRNVSFAYPEMQIHALEAISLDIKAGEKIGVIGNAGSGKSTLMALLARQLLPTAGQMYYETIDAQLWPPSVIRAGIGWVGQNPGLIYGTIYENITFGDQSIDEQRLLNAVMLSGLNDYMPRLANGLETQVGEQGRFLSGGQRQAVAIARAIYRDPAMLLLDEPTSALDKAAEECFFHALQRLPADKTLVISSHKQSFLTLCDRILVLDKGKLVAQGTPHEIFTQQGSARVRSRVKSVSVVKGGQS</sequence>
<dbReference type="InterPro" id="IPR027417">
    <property type="entry name" value="P-loop_NTPase"/>
</dbReference>
<dbReference type="InterPro" id="IPR003593">
    <property type="entry name" value="AAA+_ATPase"/>
</dbReference>
<reference evidence="12 13" key="3">
    <citation type="journal article" date="2011" name="Mol. Syst. Biol.">
        <title>Integrative genome-scale metabolic analysis of Vibrio vulnificus for drug targeting and discovery.</title>
        <authorList>
            <person name="Kim H.U."/>
            <person name="Kim S.Y."/>
            <person name="Jeong H."/>
            <person name="Kim T.Y."/>
            <person name="Kim J.J."/>
            <person name="Choy H.E."/>
            <person name="Yi K.Y."/>
            <person name="Rhee J.H."/>
            <person name="Lee S.Y."/>
        </authorList>
    </citation>
    <scope>NUCLEOTIDE SEQUENCE [LARGE SCALE GENOMIC DNA]</scope>
    <source>
        <strain evidence="12 13">CMCP6</strain>
    </source>
</reference>
<feature type="domain" description="ABC transmembrane type-1" evidence="10">
    <location>
        <begin position="160"/>
        <end position="438"/>
    </location>
</feature>
<dbReference type="PROSITE" id="PS50893">
    <property type="entry name" value="ABC_TRANSPORTER_2"/>
    <property type="match status" value="1"/>
</dbReference>
<evidence type="ECO:0000256" key="4">
    <source>
        <dbReference type="ARBA" id="ARBA00022801"/>
    </source>
</evidence>
<dbReference type="Pfam" id="PF00664">
    <property type="entry name" value="ABC_membrane"/>
    <property type="match status" value="1"/>
</dbReference>